<evidence type="ECO:0000256" key="5">
    <source>
        <dbReference type="ARBA" id="ARBA00023098"/>
    </source>
</evidence>
<reference evidence="10 11" key="1">
    <citation type="submission" date="2020-08" db="EMBL/GenBank/DDBJ databases">
        <title>Genome sequence of Erysipelothrix inopinata DSM 15511T.</title>
        <authorList>
            <person name="Hyun D.-W."/>
            <person name="Bae J.-W."/>
        </authorList>
    </citation>
    <scope>NUCLEOTIDE SEQUENCE [LARGE SCALE GENOMIC DNA]</scope>
    <source>
        <strain evidence="10 11">DSM 15511</strain>
    </source>
</reference>
<evidence type="ECO:0000256" key="7">
    <source>
        <dbReference type="ARBA" id="ARBA00023267"/>
    </source>
</evidence>
<accession>A0A7G9S0V1</accession>
<dbReference type="CDD" id="cd06850">
    <property type="entry name" value="biotinyl_domain"/>
    <property type="match status" value="1"/>
</dbReference>
<name>A0A7G9S0V1_9FIRM</name>
<dbReference type="FunFam" id="2.40.50.100:FF:000003">
    <property type="entry name" value="Acetyl-CoA carboxylase biotin carboxyl carrier protein"/>
    <property type="match status" value="1"/>
</dbReference>
<dbReference type="PROSITE" id="PS50968">
    <property type="entry name" value="BIOTINYL_LIPOYL"/>
    <property type="match status" value="1"/>
</dbReference>
<dbReference type="Proteomes" id="UP000515928">
    <property type="component" value="Chromosome"/>
</dbReference>
<keyword evidence="3 8" id="KW-0444">Lipid biosynthesis</keyword>
<dbReference type="PRINTS" id="PR01071">
    <property type="entry name" value="ACOABIOTINCC"/>
</dbReference>
<dbReference type="InterPro" id="IPR000089">
    <property type="entry name" value="Biotin_lipoyl"/>
</dbReference>
<sequence>MKTKEIKQLIEILESSNLETMTYKDSEFEVTLGKPRVQEVPVQVQTLASAPVEVPIETKEVETIKSPIVGIFYDKPTPDSAPFVKVGSRIEKGDVIAIVEAMKVMNEIKSDVSGTVKTICVKDGDMVEYQQPLFEI</sequence>
<comment type="pathway">
    <text evidence="1 8">Lipid metabolism; fatty acid biosynthesis.</text>
</comment>
<proteinExistence type="predicted"/>
<feature type="domain" description="Lipoyl-binding" evidence="9">
    <location>
        <begin position="61"/>
        <end position="136"/>
    </location>
</feature>
<keyword evidence="11" id="KW-1185">Reference proteome</keyword>
<dbReference type="EMBL" id="CP060715">
    <property type="protein sequence ID" value="QNN61476.1"/>
    <property type="molecule type" value="Genomic_DNA"/>
</dbReference>
<dbReference type="PROSITE" id="PS00188">
    <property type="entry name" value="BIOTIN"/>
    <property type="match status" value="1"/>
</dbReference>
<keyword evidence="5 8" id="KW-0443">Lipid metabolism</keyword>
<evidence type="ECO:0000259" key="9">
    <source>
        <dbReference type="PROSITE" id="PS50968"/>
    </source>
</evidence>
<dbReference type="GO" id="GO:0006633">
    <property type="term" value="P:fatty acid biosynthetic process"/>
    <property type="evidence" value="ECO:0007669"/>
    <property type="project" value="UniProtKB-UniPathway"/>
</dbReference>
<keyword evidence="6 8" id="KW-0275">Fatty acid biosynthesis</keyword>
<evidence type="ECO:0000256" key="4">
    <source>
        <dbReference type="ARBA" id="ARBA00022832"/>
    </source>
</evidence>
<evidence type="ECO:0000256" key="2">
    <source>
        <dbReference type="ARBA" id="ARBA00017562"/>
    </source>
</evidence>
<evidence type="ECO:0000313" key="10">
    <source>
        <dbReference type="EMBL" id="QNN61476.1"/>
    </source>
</evidence>
<evidence type="ECO:0000313" key="11">
    <source>
        <dbReference type="Proteomes" id="UP000515928"/>
    </source>
</evidence>
<keyword evidence="4 8" id="KW-0276">Fatty acid metabolism</keyword>
<evidence type="ECO:0000256" key="1">
    <source>
        <dbReference type="ARBA" id="ARBA00005194"/>
    </source>
</evidence>
<dbReference type="InterPro" id="IPR001249">
    <property type="entry name" value="AcCoA_biotinCC"/>
</dbReference>
<dbReference type="InterPro" id="IPR050709">
    <property type="entry name" value="Biotin_Carboxyl_Carrier/Decarb"/>
</dbReference>
<organism evidence="10 11">
    <name type="scientific">Erysipelothrix inopinata</name>
    <dbReference type="NCBI Taxonomy" id="225084"/>
    <lineage>
        <taxon>Bacteria</taxon>
        <taxon>Bacillati</taxon>
        <taxon>Bacillota</taxon>
        <taxon>Erysipelotrichia</taxon>
        <taxon>Erysipelotrichales</taxon>
        <taxon>Erysipelotrichaceae</taxon>
        <taxon>Erysipelothrix</taxon>
    </lineage>
</organism>
<dbReference type="InterPro" id="IPR001882">
    <property type="entry name" value="Biotin_BS"/>
</dbReference>
<protein>
    <recommendedName>
        <fullName evidence="2 8">Biotin carboxyl carrier protein of acetyl-CoA carboxylase</fullName>
    </recommendedName>
</protein>
<dbReference type="PANTHER" id="PTHR45266">
    <property type="entry name" value="OXALOACETATE DECARBOXYLASE ALPHA CHAIN"/>
    <property type="match status" value="1"/>
</dbReference>
<keyword evidence="7 8" id="KW-0092">Biotin</keyword>
<dbReference type="Pfam" id="PF00364">
    <property type="entry name" value="Biotin_lipoyl"/>
    <property type="match status" value="1"/>
</dbReference>
<dbReference type="AlphaFoldDB" id="A0A7G9S0V1"/>
<evidence type="ECO:0000256" key="6">
    <source>
        <dbReference type="ARBA" id="ARBA00023160"/>
    </source>
</evidence>
<gene>
    <name evidence="10" type="ORF">H9L01_03700</name>
</gene>
<dbReference type="PANTHER" id="PTHR45266:SF3">
    <property type="entry name" value="OXALOACETATE DECARBOXYLASE ALPHA CHAIN"/>
    <property type="match status" value="1"/>
</dbReference>
<dbReference type="GO" id="GO:0003989">
    <property type="term" value="F:acetyl-CoA carboxylase activity"/>
    <property type="evidence" value="ECO:0007669"/>
    <property type="project" value="InterPro"/>
</dbReference>
<dbReference type="UniPathway" id="UPA00094"/>
<dbReference type="GO" id="GO:0009317">
    <property type="term" value="C:acetyl-CoA carboxylase complex"/>
    <property type="evidence" value="ECO:0007669"/>
    <property type="project" value="InterPro"/>
</dbReference>
<dbReference type="InterPro" id="IPR011053">
    <property type="entry name" value="Single_hybrid_motif"/>
</dbReference>
<evidence type="ECO:0000256" key="3">
    <source>
        <dbReference type="ARBA" id="ARBA00022516"/>
    </source>
</evidence>
<dbReference type="Gene3D" id="2.40.50.100">
    <property type="match status" value="1"/>
</dbReference>
<dbReference type="KEGG" id="eio:H9L01_03700"/>
<comment type="function">
    <text evidence="8">This protein is a component of the acetyl coenzyme A carboxylase complex; first, biotin carboxylase catalyzes the carboxylation of the carrier protein and then the transcarboxylase transfers the carboxyl group to form malonyl-CoA.</text>
</comment>
<evidence type="ECO:0000256" key="8">
    <source>
        <dbReference type="RuleBase" id="RU364072"/>
    </source>
</evidence>
<dbReference type="RefSeq" id="WP_187534676.1">
    <property type="nucleotide sequence ID" value="NZ_CBCSHU010000013.1"/>
</dbReference>
<dbReference type="SUPFAM" id="SSF51230">
    <property type="entry name" value="Single hybrid motif"/>
    <property type="match status" value="1"/>
</dbReference>